<dbReference type="InterPro" id="IPR037185">
    <property type="entry name" value="EmrE-like"/>
</dbReference>
<feature type="transmembrane region" description="Helical" evidence="1">
    <location>
        <begin position="80"/>
        <end position="102"/>
    </location>
</feature>
<dbReference type="Pfam" id="PF00892">
    <property type="entry name" value="EamA"/>
    <property type="match status" value="2"/>
</dbReference>
<sequence>MPLSPNLRGSLLMAVSMATFSVNDAIAKFLTVQMHFSEVMMLRGLFASVMIGALAVHQGALRPLRLLFVPSVALRISGEIGGSALFLVAVSALPLANVTAIVQSLPLVMTCGAVLILGEPVGWRRWLAIAAGFAGVLIIVRPGAEGFSQFTLVALLSVLFYATRDLVTKRIPAEIPTLFVTFLTAVAVTLAGAVFTLLHGDWTALSFHSLALLALAAVMTLIGFQCVILALRVGDVSSVAPMRYSQMLYAMLLGYLVFGDVPDAMMVLGASVIVLSGIYTFHRERVRDRLLATNSSNAPPDGL</sequence>
<feature type="transmembrane region" description="Helical" evidence="1">
    <location>
        <begin position="12"/>
        <end position="30"/>
    </location>
</feature>
<evidence type="ECO:0000313" key="4">
    <source>
        <dbReference type="Proteomes" id="UP000076574"/>
    </source>
</evidence>
<feature type="transmembrane region" description="Helical" evidence="1">
    <location>
        <begin position="210"/>
        <end position="230"/>
    </location>
</feature>
<dbReference type="Proteomes" id="UP000076574">
    <property type="component" value="Unassembled WGS sequence"/>
</dbReference>
<keyword evidence="1" id="KW-1133">Transmembrane helix</keyword>
<proteinExistence type="predicted"/>
<feature type="domain" description="EamA" evidence="2">
    <location>
        <begin position="152"/>
        <end position="276"/>
    </location>
</feature>
<dbReference type="PANTHER" id="PTHR22911">
    <property type="entry name" value="ACYL-MALONYL CONDENSING ENZYME-RELATED"/>
    <property type="match status" value="1"/>
</dbReference>
<feature type="transmembrane region" description="Helical" evidence="1">
    <location>
        <begin position="175"/>
        <end position="198"/>
    </location>
</feature>
<keyword evidence="1" id="KW-0812">Transmembrane</keyword>
<dbReference type="EMBL" id="LVYV01000006">
    <property type="protein sequence ID" value="KZD24051.1"/>
    <property type="molecule type" value="Genomic_DNA"/>
</dbReference>
<dbReference type="InterPro" id="IPR000620">
    <property type="entry name" value="EamA_dom"/>
</dbReference>
<dbReference type="STRING" id="943830.A4A58_24690"/>
<evidence type="ECO:0000313" key="3">
    <source>
        <dbReference type="EMBL" id="KZD24051.1"/>
    </source>
</evidence>
<dbReference type="SUPFAM" id="SSF103481">
    <property type="entry name" value="Multidrug resistance efflux transporter EmrE"/>
    <property type="match status" value="2"/>
</dbReference>
<reference evidence="3 4" key="1">
    <citation type="submission" date="2016-03" db="EMBL/GenBank/DDBJ databases">
        <title>Microsymbionts genomes from the relict species Vavilovia formosa (Stev.) Fed.</title>
        <authorList>
            <person name="Kopat V."/>
            <person name="Chirak E."/>
            <person name="Kimeklis A."/>
            <person name="Andronov E."/>
        </authorList>
    </citation>
    <scope>NUCLEOTIDE SEQUENCE [LARGE SCALE GENOMIC DNA]</scope>
    <source>
        <strain evidence="3 4">Vaf07</strain>
    </source>
</reference>
<accession>A0A161R4T0</accession>
<dbReference type="PANTHER" id="PTHR22911:SF135">
    <property type="entry name" value="BLR4310 PROTEIN"/>
    <property type="match status" value="1"/>
</dbReference>
<keyword evidence="4" id="KW-1185">Reference proteome</keyword>
<keyword evidence="1" id="KW-0472">Membrane</keyword>
<comment type="caution">
    <text evidence="3">The sequence shown here is derived from an EMBL/GenBank/DDBJ whole genome shotgun (WGS) entry which is preliminary data.</text>
</comment>
<protein>
    <recommendedName>
        <fullName evidence="2">EamA domain-containing protein</fullName>
    </recommendedName>
</protein>
<gene>
    <name evidence="3" type="ORF">A4A58_24690</name>
</gene>
<evidence type="ECO:0000259" key="2">
    <source>
        <dbReference type="Pfam" id="PF00892"/>
    </source>
</evidence>
<dbReference type="OrthoDB" id="9815809at2"/>
<dbReference type="AlphaFoldDB" id="A0A161R4T0"/>
<name>A0A161R4T0_9BRAD</name>
<feature type="transmembrane region" description="Helical" evidence="1">
    <location>
        <begin position="146"/>
        <end position="163"/>
    </location>
</feature>
<feature type="transmembrane region" description="Helical" evidence="1">
    <location>
        <begin position="42"/>
        <end position="60"/>
    </location>
</feature>
<evidence type="ECO:0000256" key="1">
    <source>
        <dbReference type="SAM" id="Phobius"/>
    </source>
</evidence>
<organism evidence="3 4">
    <name type="scientific">Tardiphaga robiniae</name>
    <dbReference type="NCBI Taxonomy" id="943830"/>
    <lineage>
        <taxon>Bacteria</taxon>
        <taxon>Pseudomonadati</taxon>
        <taxon>Pseudomonadota</taxon>
        <taxon>Alphaproteobacteria</taxon>
        <taxon>Hyphomicrobiales</taxon>
        <taxon>Nitrobacteraceae</taxon>
        <taxon>Tardiphaga</taxon>
    </lineage>
</organism>
<dbReference type="GO" id="GO:0016020">
    <property type="term" value="C:membrane"/>
    <property type="evidence" value="ECO:0007669"/>
    <property type="project" value="InterPro"/>
</dbReference>
<feature type="domain" description="EamA" evidence="2">
    <location>
        <begin position="8"/>
        <end position="140"/>
    </location>
</feature>